<name>A0A7V8JT02_9BURK</name>
<dbReference type="PANTHER" id="PTHR43639">
    <property type="entry name" value="OXIDOREDUCTASE, SHORT-CHAIN DEHYDROGENASE/REDUCTASE FAMILY (AFU_ORTHOLOGUE AFUA_5G02870)"/>
    <property type="match status" value="1"/>
</dbReference>
<dbReference type="Proteomes" id="UP000462435">
    <property type="component" value="Unassembled WGS sequence"/>
</dbReference>
<evidence type="ECO:0000313" key="5">
    <source>
        <dbReference type="Proteomes" id="UP000462435"/>
    </source>
</evidence>
<evidence type="ECO:0000256" key="1">
    <source>
        <dbReference type="ARBA" id="ARBA00006484"/>
    </source>
</evidence>
<feature type="domain" description="Ketoreductase" evidence="3">
    <location>
        <begin position="13"/>
        <end position="192"/>
    </location>
</feature>
<dbReference type="AlphaFoldDB" id="A0A7V8JT02"/>
<dbReference type="InterPro" id="IPR057326">
    <property type="entry name" value="KR_dom"/>
</dbReference>
<evidence type="ECO:0000313" key="4">
    <source>
        <dbReference type="EMBL" id="KAF1040249.1"/>
    </source>
</evidence>
<sequence>MNKPTNTTSLNGKIAFVQGGSRGIGAAIVRRLAAEGATVAFTYVTSPAPAQALVAEIEAAGGRALAIQADSSDSIALKQAISITAETFGGLDILVNNAGVLALGPIEEFSLEDLDRTLAVNVRSVFVATQEAVRYMKEGGRVITIGSTNADRMPFAGGAAYAMSKSAIVGLTKGLSRDLGPRGITVNNVQPGPVDTDMNPANSEFADSLKGLMSLARYGKAEEIASFVAYLAGPEAGYITGASLMIDGGFSA</sequence>
<dbReference type="InterPro" id="IPR036291">
    <property type="entry name" value="NAD(P)-bd_dom_sf"/>
</dbReference>
<organism evidence="4 5">
    <name type="scientific">Herbaspirillum frisingense</name>
    <dbReference type="NCBI Taxonomy" id="92645"/>
    <lineage>
        <taxon>Bacteria</taxon>
        <taxon>Pseudomonadati</taxon>
        <taxon>Pseudomonadota</taxon>
        <taxon>Betaproteobacteria</taxon>
        <taxon>Burkholderiales</taxon>
        <taxon>Oxalobacteraceae</taxon>
        <taxon>Herbaspirillum</taxon>
    </lineage>
</organism>
<dbReference type="Pfam" id="PF13561">
    <property type="entry name" value="adh_short_C2"/>
    <property type="match status" value="1"/>
</dbReference>
<evidence type="ECO:0000256" key="2">
    <source>
        <dbReference type="ARBA" id="ARBA00023002"/>
    </source>
</evidence>
<proteinExistence type="inferred from homology"/>
<gene>
    <name evidence="4" type="primary">bdcA_1</name>
    <name evidence="4" type="ORF">GAK35_03583</name>
</gene>
<keyword evidence="2" id="KW-0560">Oxidoreductase</keyword>
<accession>A0A7V8JT02</accession>
<dbReference type="SUPFAM" id="SSF51735">
    <property type="entry name" value="NAD(P)-binding Rossmann-fold domains"/>
    <property type="match status" value="1"/>
</dbReference>
<evidence type="ECO:0000259" key="3">
    <source>
        <dbReference type="SMART" id="SM00822"/>
    </source>
</evidence>
<comment type="similarity">
    <text evidence="1">Belongs to the short-chain dehydrogenases/reductases (SDR) family.</text>
</comment>
<reference evidence="5" key="1">
    <citation type="journal article" date="2020" name="MBio">
        <title>Horizontal gene transfer to a defensive symbiont with a reduced genome amongst a multipartite beetle microbiome.</title>
        <authorList>
            <person name="Waterworth S.C."/>
            <person name="Florez L.V."/>
            <person name="Rees E.R."/>
            <person name="Hertweck C."/>
            <person name="Kaltenpoth M."/>
            <person name="Kwan J.C."/>
        </authorList>
    </citation>
    <scope>NUCLEOTIDE SEQUENCE [LARGE SCALE GENOMIC DNA]</scope>
</reference>
<dbReference type="InterPro" id="IPR002347">
    <property type="entry name" value="SDR_fam"/>
</dbReference>
<dbReference type="FunFam" id="3.40.50.720:FF:000290">
    <property type="entry name" value="SDR family oxidoreductase"/>
    <property type="match status" value="1"/>
</dbReference>
<dbReference type="Gene3D" id="3.40.50.720">
    <property type="entry name" value="NAD(P)-binding Rossmann-like Domain"/>
    <property type="match status" value="1"/>
</dbReference>
<dbReference type="EMBL" id="WNDX01000144">
    <property type="protein sequence ID" value="KAF1040249.1"/>
    <property type="molecule type" value="Genomic_DNA"/>
</dbReference>
<dbReference type="PANTHER" id="PTHR43639:SF1">
    <property type="entry name" value="SHORT-CHAIN DEHYDROGENASE_REDUCTASE FAMILY PROTEIN"/>
    <property type="match status" value="1"/>
</dbReference>
<dbReference type="GO" id="GO:0016491">
    <property type="term" value="F:oxidoreductase activity"/>
    <property type="evidence" value="ECO:0007669"/>
    <property type="project" value="UniProtKB-KW"/>
</dbReference>
<dbReference type="PRINTS" id="PR00081">
    <property type="entry name" value="GDHRDH"/>
</dbReference>
<dbReference type="SMART" id="SM00822">
    <property type="entry name" value="PKS_KR"/>
    <property type="match status" value="1"/>
</dbReference>
<dbReference type="PRINTS" id="PR00080">
    <property type="entry name" value="SDRFAMILY"/>
</dbReference>
<protein>
    <submittedName>
        <fullName evidence="4">Cyclic-di-GMP-binding biofilm dispersal mediator protein</fullName>
    </submittedName>
</protein>
<comment type="caution">
    <text evidence="4">The sequence shown here is derived from an EMBL/GenBank/DDBJ whole genome shotgun (WGS) entry which is preliminary data.</text>
</comment>